<dbReference type="PANTHER" id="PTHR42923">
    <property type="entry name" value="PROTOPORPHYRINOGEN OXIDASE"/>
    <property type="match status" value="1"/>
</dbReference>
<dbReference type="Proteomes" id="UP001595904">
    <property type="component" value="Unassembled WGS sequence"/>
</dbReference>
<accession>A0ABV8T277</accession>
<evidence type="ECO:0000259" key="2">
    <source>
        <dbReference type="Pfam" id="PF01593"/>
    </source>
</evidence>
<gene>
    <name evidence="3" type="ORF">ACFPN2_28120</name>
</gene>
<feature type="domain" description="Amine oxidase" evidence="2">
    <location>
        <begin position="11"/>
        <end position="428"/>
    </location>
</feature>
<evidence type="ECO:0000313" key="4">
    <source>
        <dbReference type="Proteomes" id="UP001595904"/>
    </source>
</evidence>
<dbReference type="InterPro" id="IPR036188">
    <property type="entry name" value="FAD/NAD-bd_sf"/>
</dbReference>
<dbReference type="RefSeq" id="WP_380602912.1">
    <property type="nucleotide sequence ID" value="NZ_JBHSDU010000015.1"/>
</dbReference>
<feature type="region of interest" description="Disordered" evidence="1">
    <location>
        <begin position="431"/>
        <end position="453"/>
    </location>
</feature>
<name>A0ABV8T277_9GAMM</name>
<organism evidence="3 4">
    <name type="scientific">Steroidobacter flavus</name>
    <dbReference type="NCBI Taxonomy" id="1842136"/>
    <lineage>
        <taxon>Bacteria</taxon>
        <taxon>Pseudomonadati</taxon>
        <taxon>Pseudomonadota</taxon>
        <taxon>Gammaproteobacteria</taxon>
        <taxon>Steroidobacterales</taxon>
        <taxon>Steroidobacteraceae</taxon>
        <taxon>Steroidobacter</taxon>
    </lineage>
</organism>
<dbReference type="EMBL" id="JBHSDU010000015">
    <property type="protein sequence ID" value="MFC4312983.1"/>
    <property type="molecule type" value="Genomic_DNA"/>
</dbReference>
<dbReference type="NCBIfam" id="NF005560">
    <property type="entry name" value="PRK07233.1"/>
    <property type="match status" value="1"/>
</dbReference>
<dbReference type="InterPro" id="IPR050464">
    <property type="entry name" value="Zeta_carotene_desat/Oxidored"/>
</dbReference>
<dbReference type="Pfam" id="PF01593">
    <property type="entry name" value="Amino_oxidase"/>
    <property type="match status" value="1"/>
</dbReference>
<keyword evidence="4" id="KW-1185">Reference proteome</keyword>
<comment type="caution">
    <text evidence="3">The sequence shown here is derived from an EMBL/GenBank/DDBJ whole genome shotgun (WGS) entry which is preliminary data.</text>
</comment>
<sequence>MHVTVVGAGYTGLTAAYELAKQGARVTLLEADGEVGGLASSFDVGNTKLDRFYHILFTNDHELLRLLSELGLKDRLINNPTNAAIYYANNFFKLSSPFDLLRFKALSPLDRLRLGLLIFRARRVRDWTQLEGMTAQDWLRQLGGENVYRVVWQPLLKGKFGEYAEQISAVWFWNKLKLRSSSRGGHGEERFSYIRGGFSALSEALVTRIRELGGRVELNAPVSAIDPYGSQWRAITPTGTVTSDKIIATTALPLIARMIRRWSSLDYIQSLERIRYLGNVCLVLQLDRSLTKSYWLNINDPSFPFVALIEHTNLESPDTYGGKHIVYLSKYMRSSDPLFSASAREFLDYAFPYLKVMFPEMDRTWICDCHAWRAQWSQPVVEKNYNQLIPLEDGPRAGFHVCSMAQIYPEDRGTNYAIRSARQLVDRIMATQREPVNRTENTRTSPTYPGRST</sequence>
<protein>
    <submittedName>
        <fullName evidence="3">NAD(P)/FAD-dependent oxidoreductase</fullName>
    </submittedName>
</protein>
<evidence type="ECO:0000313" key="3">
    <source>
        <dbReference type="EMBL" id="MFC4312983.1"/>
    </source>
</evidence>
<feature type="compositionally biased region" description="Polar residues" evidence="1">
    <location>
        <begin position="442"/>
        <end position="453"/>
    </location>
</feature>
<dbReference type="InterPro" id="IPR002937">
    <property type="entry name" value="Amino_oxidase"/>
</dbReference>
<proteinExistence type="predicted"/>
<dbReference type="Gene3D" id="3.50.50.60">
    <property type="entry name" value="FAD/NAD(P)-binding domain"/>
    <property type="match status" value="1"/>
</dbReference>
<reference evidence="4" key="1">
    <citation type="journal article" date="2019" name="Int. J. Syst. Evol. Microbiol.">
        <title>The Global Catalogue of Microorganisms (GCM) 10K type strain sequencing project: providing services to taxonomists for standard genome sequencing and annotation.</title>
        <authorList>
            <consortium name="The Broad Institute Genomics Platform"/>
            <consortium name="The Broad Institute Genome Sequencing Center for Infectious Disease"/>
            <person name="Wu L."/>
            <person name="Ma J."/>
        </authorList>
    </citation>
    <scope>NUCLEOTIDE SEQUENCE [LARGE SCALE GENOMIC DNA]</scope>
    <source>
        <strain evidence="4">CGMCC 1.10759</strain>
    </source>
</reference>
<evidence type="ECO:0000256" key="1">
    <source>
        <dbReference type="SAM" id="MobiDB-lite"/>
    </source>
</evidence>
<dbReference type="SUPFAM" id="SSF51905">
    <property type="entry name" value="FAD/NAD(P)-binding domain"/>
    <property type="match status" value="1"/>
</dbReference>
<dbReference type="PANTHER" id="PTHR42923:SF46">
    <property type="entry name" value="AMINE OXIDASE"/>
    <property type="match status" value="1"/>
</dbReference>